<keyword evidence="3" id="KW-1185">Reference proteome</keyword>
<organism evidence="1 3">
    <name type="scientific">Didymodactylos carnosus</name>
    <dbReference type="NCBI Taxonomy" id="1234261"/>
    <lineage>
        <taxon>Eukaryota</taxon>
        <taxon>Metazoa</taxon>
        <taxon>Spiralia</taxon>
        <taxon>Gnathifera</taxon>
        <taxon>Rotifera</taxon>
        <taxon>Eurotatoria</taxon>
        <taxon>Bdelloidea</taxon>
        <taxon>Philodinida</taxon>
        <taxon>Philodinidae</taxon>
        <taxon>Didymodactylos</taxon>
    </lineage>
</organism>
<evidence type="ECO:0000313" key="2">
    <source>
        <dbReference type="EMBL" id="CAF4125583.1"/>
    </source>
</evidence>
<protein>
    <submittedName>
        <fullName evidence="1">Uncharacterized protein</fullName>
    </submittedName>
</protein>
<dbReference type="Proteomes" id="UP000663829">
    <property type="component" value="Unassembled WGS sequence"/>
</dbReference>
<comment type="caution">
    <text evidence="1">The sequence shown here is derived from an EMBL/GenBank/DDBJ whole genome shotgun (WGS) entry which is preliminary data.</text>
</comment>
<dbReference type="Proteomes" id="UP000681722">
    <property type="component" value="Unassembled WGS sequence"/>
</dbReference>
<dbReference type="EMBL" id="CAJNOQ010012492">
    <property type="protein sequence ID" value="CAF1301265.1"/>
    <property type="molecule type" value="Genomic_DNA"/>
</dbReference>
<dbReference type="EMBL" id="CAJOBC010037544">
    <property type="protein sequence ID" value="CAF4125583.1"/>
    <property type="molecule type" value="Genomic_DNA"/>
</dbReference>
<reference evidence="1" key="1">
    <citation type="submission" date="2021-02" db="EMBL/GenBank/DDBJ databases">
        <authorList>
            <person name="Nowell W R."/>
        </authorList>
    </citation>
    <scope>NUCLEOTIDE SEQUENCE</scope>
</reference>
<name>A0A815DQA3_9BILA</name>
<gene>
    <name evidence="1" type="ORF">GPM918_LOCUS28532</name>
    <name evidence="2" type="ORF">SRO942_LOCUS29037</name>
</gene>
<evidence type="ECO:0000313" key="3">
    <source>
        <dbReference type="Proteomes" id="UP000663829"/>
    </source>
</evidence>
<proteinExistence type="predicted"/>
<sequence>MNIENAADPSCIEDLILSAALDEYIKEHGNEILNNTCEKYKSKRPYLSKHTNLASRIESISSQEDLLSFTTNECEYLVGLLEVNEEPEPNAQGEDDKWKTLLMLDYRRKQINYERPLKFKLKMLAICPFRPFLLTVEMYHLNDCNKIFDLTPFNLVFIMLSAGYYRKQSLARSFYVSQVLFDFALCANKDNPILDGLLHYDYLHKYYTFLQTQVYEKSGTGVKTFFSTATIMKRLISLTYGLDLIELIHGTYDPQFETEVKSQLILARKIILGFVNYQAKIQKANESALAITRNANFKDDVKWFKQLLTMLADKSLHNSILHDIESLLHRGFNIQTYLRLQDYCMFKTVLKGRWHYANLLRQQHYSKQQKLNPVLNDILLKHLRYKTFSDDKPVELDLHQLKDVKSNDADYLTTEMMNNINELNAELISTCGAMGLILNGKLQPAKSIDLRKILFYWKKNLPNWNEAAVGKAQIRRFTSRFYRVFLSIVIAPHLNDFERTLVAQFLDTVEHIGARIVNIMSDHPDKPTTLQLCIEEALSEEINDDMPTGEEPRPQKQSMFMMLINQNVNIDEKFENFITMIKQKTQIVTETTVTNVDMHYHTANGQRTLSYNRPQME</sequence>
<dbReference type="AlphaFoldDB" id="A0A815DQA3"/>
<accession>A0A815DQA3</accession>
<evidence type="ECO:0000313" key="1">
    <source>
        <dbReference type="EMBL" id="CAF1301265.1"/>
    </source>
</evidence>